<evidence type="ECO:0000313" key="3">
    <source>
        <dbReference type="EMBL" id="CAB4695618.1"/>
    </source>
</evidence>
<evidence type="ECO:0000313" key="7">
    <source>
        <dbReference type="EMBL" id="CAB4858450.1"/>
    </source>
</evidence>
<dbReference type="EMBL" id="CAEZZW010000001">
    <property type="protein sequence ID" value="CAB4773225.1"/>
    <property type="molecule type" value="Genomic_DNA"/>
</dbReference>
<dbReference type="EMBL" id="CAFBLD010000002">
    <property type="protein sequence ID" value="CAB4858450.1"/>
    <property type="molecule type" value="Genomic_DNA"/>
</dbReference>
<evidence type="ECO:0000313" key="8">
    <source>
        <dbReference type="EMBL" id="CAB4944647.1"/>
    </source>
</evidence>
<name>A0A6J6RCW5_9ZZZZ</name>
<evidence type="ECO:0000313" key="6">
    <source>
        <dbReference type="EMBL" id="CAB4820733.1"/>
    </source>
</evidence>
<dbReference type="EMBL" id="CAFABH010000002">
    <property type="protein sequence ID" value="CAB4820733.1"/>
    <property type="molecule type" value="Genomic_DNA"/>
</dbReference>
<dbReference type="EMBL" id="CAESAE010000004">
    <property type="protein sequence ID" value="CAB4338275.1"/>
    <property type="molecule type" value="Genomic_DNA"/>
</dbReference>
<dbReference type="AlphaFoldDB" id="A0A6J6RCW5"/>
<feature type="transmembrane region" description="Helical" evidence="1">
    <location>
        <begin position="46"/>
        <end position="63"/>
    </location>
</feature>
<keyword evidence="1" id="KW-0472">Membrane</keyword>
<dbReference type="Pfam" id="PF11292">
    <property type="entry name" value="DUF3093"/>
    <property type="match status" value="1"/>
</dbReference>
<evidence type="ECO:0000256" key="1">
    <source>
        <dbReference type="SAM" id="Phobius"/>
    </source>
</evidence>
<sequence>MKSDTVSPMPKPVYSEELLAPLWLLAFIYFLFASLAISVWAALGNAPGLILIIFFTILTFYLHRKTALRIEISEGELRIGRAHIEIKYLGTISTLDADLMRLTRGRDADPAAFLAIRFWQPRGVKIEIKDPRDPTPYWLISSKENVKLTQVLNDYK</sequence>
<evidence type="ECO:0000313" key="2">
    <source>
        <dbReference type="EMBL" id="CAB4338275.1"/>
    </source>
</evidence>
<evidence type="ECO:0000313" key="4">
    <source>
        <dbReference type="EMBL" id="CAB4720942.1"/>
    </source>
</evidence>
<proteinExistence type="predicted"/>
<keyword evidence="1" id="KW-0812">Transmembrane</keyword>
<evidence type="ECO:0000313" key="5">
    <source>
        <dbReference type="EMBL" id="CAB4773225.1"/>
    </source>
</evidence>
<dbReference type="EMBL" id="CAEZYM010000003">
    <property type="protein sequence ID" value="CAB4720942.1"/>
    <property type="molecule type" value="Genomic_DNA"/>
</dbReference>
<dbReference type="EMBL" id="CAEZXO010000005">
    <property type="protein sequence ID" value="CAB4695618.1"/>
    <property type="molecule type" value="Genomic_DNA"/>
</dbReference>
<evidence type="ECO:0000313" key="10">
    <source>
        <dbReference type="EMBL" id="CAB5069742.1"/>
    </source>
</evidence>
<dbReference type="EMBL" id="CAFBNH010000004">
    <property type="protein sequence ID" value="CAB4944647.1"/>
    <property type="molecule type" value="Genomic_DNA"/>
</dbReference>
<evidence type="ECO:0000313" key="9">
    <source>
        <dbReference type="EMBL" id="CAB4969457.1"/>
    </source>
</evidence>
<organism evidence="4">
    <name type="scientific">freshwater metagenome</name>
    <dbReference type="NCBI Taxonomy" id="449393"/>
    <lineage>
        <taxon>unclassified sequences</taxon>
        <taxon>metagenomes</taxon>
        <taxon>ecological metagenomes</taxon>
    </lineage>
</organism>
<protein>
    <submittedName>
        <fullName evidence="4">Unannotated protein</fullName>
    </submittedName>
</protein>
<dbReference type="InterPro" id="IPR021443">
    <property type="entry name" value="DUF3093"/>
</dbReference>
<reference evidence="4" key="1">
    <citation type="submission" date="2020-05" db="EMBL/GenBank/DDBJ databases">
        <authorList>
            <person name="Chiriac C."/>
            <person name="Salcher M."/>
            <person name="Ghai R."/>
            <person name="Kavagutti S V."/>
        </authorList>
    </citation>
    <scope>NUCLEOTIDE SEQUENCE</scope>
</reference>
<accession>A0A6J6RCW5</accession>
<keyword evidence="1" id="KW-1133">Transmembrane helix</keyword>
<feature type="transmembrane region" description="Helical" evidence="1">
    <location>
        <begin position="21"/>
        <end position="40"/>
    </location>
</feature>
<dbReference type="EMBL" id="CAFBOC010000002">
    <property type="protein sequence ID" value="CAB4969457.1"/>
    <property type="molecule type" value="Genomic_DNA"/>
</dbReference>
<dbReference type="EMBL" id="CAFBQX010000001">
    <property type="protein sequence ID" value="CAB5069742.1"/>
    <property type="molecule type" value="Genomic_DNA"/>
</dbReference>
<gene>
    <name evidence="3" type="ORF">UFOPK2510_00977</name>
    <name evidence="4" type="ORF">UFOPK2718_00478</name>
    <name evidence="5" type="ORF">UFOPK2936_00334</name>
    <name evidence="6" type="ORF">UFOPK3174_00211</name>
    <name evidence="7" type="ORF">UFOPK3328_00326</name>
    <name evidence="8" type="ORF">UFOPK3779_00791</name>
    <name evidence="9" type="ORF">UFOPK3913_00249</name>
    <name evidence="2" type="ORF">UFOPK4107_00778</name>
    <name evidence="10" type="ORF">UFOPK4403_00095</name>
</gene>